<dbReference type="Proteomes" id="UP000001075">
    <property type="component" value="Unassembled WGS sequence"/>
</dbReference>
<sequence>MALSRQELFTHPDSKSNLRVPATYLGHSTPDHPMDCTLDSPLSWPGHCQCRHACRCLSYRWH</sequence>
<dbReference type="AlphaFoldDB" id="G3I9X2"/>
<reference evidence="2" key="1">
    <citation type="journal article" date="2011" name="Nat. Biotechnol.">
        <title>The genomic sequence of the Chinese hamster ovary (CHO)-K1 cell line.</title>
        <authorList>
            <person name="Xu X."/>
            <person name="Nagarajan H."/>
            <person name="Lewis N.E."/>
            <person name="Pan S."/>
            <person name="Cai Z."/>
            <person name="Liu X."/>
            <person name="Chen W."/>
            <person name="Xie M."/>
            <person name="Wang W."/>
            <person name="Hammond S."/>
            <person name="Andersen M.R."/>
            <person name="Neff N."/>
            <person name="Passarelli B."/>
            <person name="Koh W."/>
            <person name="Fan H.C."/>
            <person name="Wang J."/>
            <person name="Gui Y."/>
            <person name="Lee K.H."/>
            <person name="Betenbaugh M.J."/>
            <person name="Quake S.R."/>
            <person name="Famili I."/>
            <person name="Palsson B.O."/>
            <person name="Wang J."/>
        </authorList>
    </citation>
    <scope>NUCLEOTIDE SEQUENCE [LARGE SCALE GENOMIC DNA]</scope>
    <source>
        <strain evidence="2">CHO K1 cell line</strain>
    </source>
</reference>
<accession>G3I9X2</accession>
<evidence type="ECO:0000313" key="2">
    <source>
        <dbReference type="Proteomes" id="UP000001075"/>
    </source>
</evidence>
<name>G3I9X2_CRIGR</name>
<organism evidence="1 2">
    <name type="scientific">Cricetulus griseus</name>
    <name type="common">Chinese hamster</name>
    <name type="synonym">Cricetulus barabensis griseus</name>
    <dbReference type="NCBI Taxonomy" id="10029"/>
    <lineage>
        <taxon>Eukaryota</taxon>
        <taxon>Metazoa</taxon>
        <taxon>Chordata</taxon>
        <taxon>Craniata</taxon>
        <taxon>Vertebrata</taxon>
        <taxon>Euteleostomi</taxon>
        <taxon>Mammalia</taxon>
        <taxon>Eutheria</taxon>
        <taxon>Euarchontoglires</taxon>
        <taxon>Glires</taxon>
        <taxon>Rodentia</taxon>
        <taxon>Myomorpha</taxon>
        <taxon>Muroidea</taxon>
        <taxon>Cricetidae</taxon>
        <taxon>Cricetinae</taxon>
        <taxon>Cricetulus</taxon>
    </lineage>
</organism>
<protein>
    <submittedName>
        <fullName evidence="1">Uncharacterized protein</fullName>
    </submittedName>
</protein>
<proteinExistence type="predicted"/>
<dbReference type="InParanoid" id="G3I9X2"/>
<gene>
    <name evidence="1" type="ORF">I79_020383</name>
</gene>
<dbReference type="EMBL" id="JH001652">
    <property type="protein sequence ID" value="EGW00166.1"/>
    <property type="molecule type" value="Genomic_DNA"/>
</dbReference>
<evidence type="ECO:0000313" key="1">
    <source>
        <dbReference type="EMBL" id="EGW00166.1"/>
    </source>
</evidence>